<dbReference type="EMBL" id="CP002801">
    <property type="protein sequence ID" value="AEH08644.1"/>
    <property type="molecule type" value="Genomic_DNA"/>
</dbReference>
<proteinExistence type="predicted"/>
<accession>F8AZG9</accession>
<sequence>MSAEPIISLDPAADAGLIAATVEHTFAYQMQTFAWAAAGTTLPAGERAIVRAWLDGARPRPRWRGPR</sequence>
<dbReference type="AlphaFoldDB" id="F8AZG9"/>
<dbReference type="STRING" id="656024.FsymDg_1145"/>
<evidence type="ECO:0000313" key="1">
    <source>
        <dbReference type="EMBL" id="AEH08644.1"/>
    </source>
</evidence>
<gene>
    <name evidence="1" type="ordered locus">FsymDg_1145</name>
</gene>
<dbReference type="Proteomes" id="UP000001549">
    <property type="component" value="Chromosome"/>
</dbReference>
<reference evidence="1 2" key="1">
    <citation type="submission" date="2011-05" db="EMBL/GenBank/DDBJ databases">
        <title>Complete sequence of chromosome of Frankia symbiont of Datisca glomerata.</title>
        <authorList>
            <consortium name="US DOE Joint Genome Institute"/>
            <person name="Lucas S."/>
            <person name="Han J."/>
            <person name="Lapidus A."/>
            <person name="Cheng J.-F."/>
            <person name="Goodwin L."/>
            <person name="Pitluck S."/>
            <person name="Peters L."/>
            <person name="Mikhailova N."/>
            <person name="Chertkov O."/>
            <person name="Teshima H."/>
            <person name="Han C."/>
            <person name="Tapia R."/>
            <person name="Land M."/>
            <person name="Hauser L."/>
            <person name="Kyrpides N."/>
            <person name="Ivanova N."/>
            <person name="Pagani I."/>
            <person name="Berry A."/>
            <person name="Pawlowski K."/>
            <person name="Persson T."/>
            <person name="Vanden Heuvel B."/>
            <person name="Benson D."/>
            <person name="Woyke T."/>
        </authorList>
    </citation>
    <scope>NUCLEOTIDE SEQUENCE [LARGE SCALE GENOMIC DNA]</scope>
    <source>
        <strain evidence="2">4085684</strain>
    </source>
</reference>
<organism evidence="1 2">
    <name type="scientific">Candidatus Protofrankia datiscae</name>
    <dbReference type="NCBI Taxonomy" id="2716812"/>
    <lineage>
        <taxon>Bacteria</taxon>
        <taxon>Bacillati</taxon>
        <taxon>Actinomycetota</taxon>
        <taxon>Actinomycetes</taxon>
        <taxon>Frankiales</taxon>
        <taxon>Frankiaceae</taxon>
        <taxon>Protofrankia</taxon>
    </lineage>
</organism>
<keyword evidence="2" id="KW-1185">Reference proteome</keyword>
<evidence type="ECO:0000313" key="2">
    <source>
        <dbReference type="Proteomes" id="UP000001549"/>
    </source>
</evidence>
<dbReference type="KEGG" id="fsy:FsymDg_1145"/>
<protein>
    <submittedName>
        <fullName evidence="1">Uncharacterized protein</fullName>
    </submittedName>
</protein>
<dbReference type="HOGENOM" id="CLU_2806214_0_0_11"/>
<name>F8AZG9_9ACTN</name>